<dbReference type="Proteomes" id="UP000324159">
    <property type="component" value="Unassembled WGS sequence"/>
</dbReference>
<dbReference type="GO" id="GO:0018189">
    <property type="term" value="P:pyrroloquinoline quinone biosynthetic process"/>
    <property type="evidence" value="ECO:0007669"/>
    <property type="project" value="UniProtKB-UniPathway"/>
</dbReference>
<dbReference type="InterPro" id="IPR027569">
    <property type="entry name" value="Geo_PqqD_fam"/>
</dbReference>
<dbReference type="InterPro" id="IPR008792">
    <property type="entry name" value="PQQD"/>
</dbReference>
<sequence>MKRPIRREDIVWRHEARREQELLAAMERGEDISDRGTVILVVDGTMHQLNLLGGEIWRRCDGERSVEAIVDELAAEYNVGRDELAADVEAFLADLNQRGWIHYE</sequence>
<dbReference type="NCBIfam" id="TIGR03859">
    <property type="entry name" value="PQQ_PqqD"/>
    <property type="match status" value="1"/>
</dbReference>
<evidence type="ECO:0000313" key="5">
    <source>
        <dbReference type="Proteomes" id="UP000324159"/>
    </source>
</evidence>
<gene>
    <name evidence="4" type="ORF">EDC39_102147</name>
</gene>
<proteinExistence type="predicted"/>
<organism evidence="4 5">
    <name type="scientific">Geothermobacter ehrlichii</name>
    <dbReference type="NCBI Taxonomy" id="213224"/>
    <lineage>
        <taxon>Bacteria</taxon>
        <taxon>Pseudomonadati</taxon>
        <taxon>Thermodesulfobacteriota</taxon>
        <taxon>Desulfuromonadia</taxon>
        <taxon>Desulfuromonadales</taxon>
        <taxon>Geothermobacteraceae</taxon>
        <taxon>Geothermobacter</taxon>
    </lineage>
</organism>
<dbReference type="EMBL" id="VNIB01000002">
    <property type="protein sequence ID" value="TYO99624.1"/>
    <property type="molecule type" value="Genomic_DNA"/>
</dbReference>
<dbReference type="UniPathway" id="UPA00539"/>
<dbReference type="Pfam" id="PF05402">
    <property type="entry name" value="PqqD"/>
    <property type="match status" value="1"/>
</dbReference>
<accession>A0A5D3WKU4</accession>
<dbReference type="InterPro" id="IPR041881">
    <property type="entry name" value="PqqD_sf"/>
</dbReference>
<reference evidence="4 5" key="1">
    <citation type="submission" date="2019-07" db="EMBL/GenBank/DDBJ databases">
        <title>Genomic Encyclopedia of Type Strains, Phase IV (KMG-IV): sequencing the most valuable type-strain genomes for metagenomic binning, comparative biology and taxonomic classification.</title>
        <authorList>
            <person name="Goeker M."/>
        </authorList>
    </citation>
    <scope>NUCLEOTIDE SEQUENCE [LARGE SCALE GENOMIC DNA]</scope>
    <source>
        <strain evidence="4 5">SS015</strain>
    </source>
</reference>
<comment type="subunit">
    <text evidence="2">Monomer. Interacts with PqqE.</text>
</comment>
<comment type="caution">
    <text evidence="4">The sequence shown here is derived from an EMBL/GenBank/DDBJ whole genome shotgun (WGS) entry which is preliminary data.</text>
</comment>
<dbReference type="RefSeq" id="WP_187426623.1">
    <property type="nucleotide sequence ID" value="NZ_VNIB01000002.1"/>
</dbReference>
<dbReference type="InterPro" id="IPR022479">
    <property type="entry name" value="PqqD_bac"/>
</dbReference>
<evidence type="ECO:0000256" key="1">
    <source>
        <dbReference type="ARBA" id="ARBA00004886"/>
    </source>
</evidence>
<dbReference type="Gene3D" id="1.10.10.1150">
    <property type="entry name" value="Coenzyme PQQ synthesis protein D (PqqD)"/>
    <property type="match status" value="1"/>
</dbReference>
<dbReference type="NCBIfam" id="TIGR04302">
    <property type="entry name" value="geo_PqqD_fam"/>
    <property type="match status" value="1"/>
</dbReference>
<evidence type="ECO:0000256" key="2">
    <source>
        <dbReference type="ARBA" id="ARBA00011741"/>
    </source>
</evidence>
<evidence type="ECO:0000313" key="4">
    <source>
        <dbReference type="EMBL" id="TYO99624.1"/>
    </source>
</evidence>
<keyword evidence="3" id="KW-0884">PQQ biosynthesis</keyword>
<dbReference type="GO" id="GO:0048038">
    <property type="term" value="F:quinone binding"/>
    <property type="evidence" value="ECO:0007669"/>
    <property type="project" value="InterPro"/>
</dbReference>
<name>A0A5D3WKU4_9BACT</name>
<dbReference type="AlphaFoldDB" id="A0A5D3WKU4"/>
<evidence type="ECO:0000256" key="3">
    <source>
        <dbReference type="ARBA" id="ARBA00022905"/>
    </source>
</evidence>
<protein>
    <submittedName>
        <fullName evidence="4">Pyrroloquinoline quinone biosynthesis protein D</fullName>
    </submittedName>
</protein>
<comment type="pathway">
    <text evidence="1">Cofactor biosynthesis; pyrroloquinoline quinone biosynthesis.</text>
</comment>
<keyword evidence="5" id="KW-1185">Reference proteome</keyword>